<accession>A0A8S5T7F2</accession>
<dbReference type="CDD" id="cd01646">
    <property type="entry name" value="RT_Bac_retron_I"/>
    <property type="match status" value="1"/>
</dbReference>
<sequence length="410" mass="46330">MHPATVAVRCLHGAVLGFRPRFMVNRQAAAGCRLQAARGALMNSEERRAARRARRDAKRAENRARRIEGCTLEAVADLDNLYSAANGAAAGVRWKASVQRYMGRVMPNIMRARRDLLTGADFRRGFIEFDLFERGKLRHICSVHFSERVIQKSLSRHALAPAIWPTLTEGCAANVKGRGTEYAIKRMKRQLVAHRRKHGTEGYILQVDFSDYFANIDHDACKRIIDRAIDDERVKRVMGDQIDAHGARGLGLGSEPNQILAVALPSPIDHLMLSLPGILASGRYMDDSYCIALDKQTLWDALSRIEALCDDLGIIINRKKTRVVKLSRGFVFLKKRFSYGEGEKVVVRPCRSSVTRQRRKLKKQAALVARGVMTVEQVNQSYQSWRGGMKRLDAHETVRRMDALYKQLFS</sequence>
<name>A0A8S5T7F2_9CAUD</name>
<evidence type="ECO:0008006" key="3">
    <source>
        <dbReference type="Google" id="ProtNLM"/>
    </source>
</evidence>
<feature type="coiled-coil region" evidence="1">
    <location>
        <begin position="43"/>
        <end position="70"/>
    </location>
</feature>
<dbReference type="InterPro" id="IPR043502">
    <property type="entry name" value="DNA/RNA_pol_sf"/>
</dbReference>
<dbReference type="SUPFAM" id="SSF56672">
    <property type="entry name" value="DNA/RNA polymerases"/>
    <property type="match status" value="1"/>
</dbReference>
<dbReference type="EMBL" id="BK032762">
    <property type="protein sequence ID" value="DAF59048.1"/>
    <property type="molecule type" value="Genomic_DNA"/>
</dbReference>
<organism evidence="2">
    <name type="scientific">Myoviridae sp. ctjH82</name>
    <dbReference type="NCBI Taxonomy" id="2827704"/>
    <lineage>
        <taxon>Viruses</taxon>
        <taxon>Duplodnaviria</taxon>
        <taxon>Heunggongvirae</taxon>
        <taxon>Uroviricota</taxon>
        <taxon>Caudoviricetes</taxon>
    </lineage>
</organism>
<evidence type="ECO:0000313" key="2">
    <source>
        <dbReference type="EMBL" id="DAF59048.1"/>
    </source>
</evidence>
<evidence type="ECO:0000256" key="1">
    <source>
        <dbReference type="SAM" id="Coils"/>
    </source>
</evidence>
<reference evidence="2" key="1">
    <citation type="journal article" date="2021" name="Proc. Natl. Acad. Sci. U.S.A.">
        <title>A Catalog of Tens of Thousands of Viruses from Human Metagenomes Reveals Hidden Associations with Chronic Diseases.</title>
        <authorList>
            <person name="Tisza M.J."/>
            <person name="Buck C.B."/>
        </authorList>
    </citation>
    <scope>NUCLEOTIDE SEQUENCE</scope>
    <source>
        <strain evidence="2">CtjH82</strain>
    </source>
</reference>
<proteinExistence type="predicted"/>
<keyword evidence="1" id="KW-0175">Coiled coil</keyword>
<protein>
    <recommendedName>
        <fullName evidence="3">RNA-directed DNA polymerase</fullName>
    </recommendedName>
</protein>